<feature type="repeat" description="ANK" evidence="3">
    <location>
        <begin position="245"/>
        <end position="277"/>
    </location>
</feature>
<reference evidence="5" key="1">
    <citation type="submission" date="2019-10" db="EMBL/GenBank/DDBJ databases">
        <authorList>
            <person name="Zhang R."/>
            <person name="Pan Y."/>
            <person name="Wang J."/>
            <person name="Ma R."/>
            <person name="Yu S."/>
        </authorList>
    </citation>
    <scope>NUCLEOTIDE SEQUENCE</scope>
    <source>
        <strain evidence="5">LA-IB0</strain>
        <tissue evidence="5">Leaf</tissue>
    </source>
</reference>
<dbReference type="SMART" id="SM00248">
    <property type="entry name" value="ANK"/>
    <property type="match status" value="7"/>
</dbReference>
<keyword evidence="1" id="KW-0677">Repeat</keyword>
<sequence length="632" mass="69514">MPPTNLPLRWESTGDQWWFASPIDIAAANGHYEVVKHLLQIDGDLLIKLTSLPRIRRLESVWDDDDEHNFSDVAKNRSEIARKLLNQCETPNGHNSLIRAGYGGWLLYTAASAGDLSFVKELLDRDRNLVFGEGEFRVTDVLYAAARGKSREVFRAVFDCCVGGSGRETEVFRWEMVNRAVHAAARGGNLGVLREILAEGGGGDVLGYRDAQGCTLLHSAAARGQVEVVKDLISSYDIITSSDNQGNTALNVAAYRGHLPVVEVLVSASPSSASLTNKYGDTFLHMAVAGFRTPGFRRLDRQIELMKKLLGGTLIINVEDIINVRNNEGRTALHAAVIDDIQSEMVELLMSVRYIDLNVRDNDGNTPLDLLKQRPRSASSEILIRRMISAGGISHEDQTALNAQRSMHGIGGSPGTSFRIPDAELFSYAGIDDTYQSSCDFTSTEYNYSGEIEGDRSTGESKPYKFKRLGSMDRATRLLKNLLRWPGKNKRNTNSFDFEDNFSIKSSKICSGSRNGRVPLRQQFSKLSSIPSPSTKKKYAAGLTRGVLQVLPKSGLGSPSSAFSESSWSSPVSSDKRNGENRYTGLEKMKRKHASFDSRLMNSYFCFGAQGLAVENSVISPGQCGNQQSLVV</sequence>
<dbReference type="AlphaFoldDB" id="A0AAV6XT23"/>
<evidence type="ECO:0008006" key="7">
    <source>
        <dbReference type="Google" id="ProtNLM"/>
    </source>
</evidence>
<dbReference type="Pfam" id="PF13857">
    <property type="entry name" value="Ank_5"/>
    <property type="match status" value="2"/>
</dbReference>
<dbReference type="InterPro" id="IPR002110">
    <property type="entry name" value="Ankyrin_rpt"/>
</dbReference>
<evidence type="ECO:0000313" key="5">
    <source>
        <dbReference type="EMBL" id="KAG8383272.1"/>
    </source>
</evidence>
<keyword evidence="2 3" id="KW-0040">ANK repeat</keyword>
<accession>A0AAV6XT23</accession>
<dbReference type="Gene3D" id="1.25.40.20">
    <property type="entry name" value="Ankyrin repeat-containing domain"/>
    <property type="match status" value="1"/>
</dbReference>
<feature type="region of interest" description="Disordered" evidence="4">
    <location>
        <begin position="556"/>
        <end position="585"/>
    </location>
</feature>
<evidence type="ECO:0000256" key="3">
    <source>
        <dbReference type="PROSITE-ProRule" id="PRU00023"/>
    </source>
</evidence>
<organism evidence="5 6">
    <name type="scientific">Buddleja alternifolia</name>
    <dbReference type="NCBI Taxonomy" id="168488"/>
    <lineage>
        <taxon>Eukaryota</taxon>
        <taxon>Viridiplantae</taxon>
        <taxon>Streptophyta</taxon>
        <taxon>Embryophyta</taxon>
        <taxon>Tracheophyta</taxon>
        <taxon>Spermatophyta</taxon>
        <taxon>Magnoliopsida</taxon>
        <taxon>eudicotyledons</taxon>
        <taxon>Gunneridae</taxon>
        <taxon>Pentapetalae</taxon>
        <taxon>asterids</taxon>
        <taxon>lamiids</taxon>
        <taxon>Lamiales</taxon>
        <taxon>Scrophulariaceae</taxon>
        <taxon>Buddlejeae</taxon>
        <taxon>Buddleja</taxon>
    </lineage>
</organism>
<comment type="caution">
    <text evidence="5">The sequence shown here is derived from an EMBL/GenBank/DDBJ whole genome shotgun (WGS) entry which is preliminary data.</text>
</comment>
<dbReference type="PROSITE" id="PS50088">
    <property type="entry name" value="ANK_REPEAT"/>
    <property type="match status" value="2"/>
</dbReference>
<proteinExistence type="predicted"/>
<gene>
    <name evidence="5" type="ORF">BUALT_Bualt05G0167300</name>
</gene>
<dbReference type="InterPro" id="IPR036770">
    <property type="entry name" value="Ankyrin_rpt-contain_sf"/>
</dbReference>
<evidence type="ECO:0000256" key="4">
    <source>
        <dbReference type="SAM" id="MobiDB-lite"/>
    </source>
</evidence>
<feature type="repeat" description="ANK" evidence="3">
    <location>
        <begin position="212"/>
        <end position="244"/>
    </location>
</feature>
<feature type="compositionally biased region" description="Low complexity" evidence="4">
    <location>
        <begin position="556"/>
        <end position="573"/>
    </location>
</feature>
<dbReference type="PANTHER" id="PTHR24173:SF74">
    <property type="entry name" value="ANKYRIN REPEAT DOMAIN-CONTAINING PROTEIN 16"/>
    <property type="match status" value="1"/>
</dbReference>
<dbReference type="PROSITE" id="PS50297">
    <property type="entry name" value="ANK_REP_REGION"/>
    <property type="match status" value="2"/>
</dbReference>
<dbReference type="SUPFAM" id="SSF48403">
    <property type="entry name" value="Ankyrin repeat"/>
    <property type="match status" value="1"/>
</dbReference>
<dbReference type="Proteomes" id="UP000826271">
    <property type="component" value="Unassembled WGS sequence"/>
</dbReference>
<dbReference type="Pfam" id="PF12796">
    <property type="entry name" value="Ank_2"/>
    <property type="match status" value="1"/>
</dbReference>
<feature type="compositionally biased region" description="Basic and acidic residues" evidence="4">
    <location>
        <begin position="574"/>
        <end position="585"/>
    </location>
</feature>
<evidence type="ECO:0000256" key="2">
    <source>
        <dbReference type="ARBA" id="ARBA00023043"/>
    </source>
</evidence>
<protein>
    <recommendedName>
        <fullName evidence="7">Ankyrin repeat-containing protein</fullName>
    </recommendedName>
</protein>
<evidence type="ECO:0000256" key="1">
    <source>
        <dbReference type="ARBA" id="ARBA00022737"/>
    </source>
</evidence>
<dbReference type="EMBL" id="WHWC01000005">
    <property type="protein sequence ID" value="KAG8383272.1"/>
    <property type="molecule type" value="Genomic_DNA"/>
</dbReference>
<name>A0AAV6XT23_9LAMI</name>
<evidence type="ECO:0000313" key="6">
    <source>
        <dbReference type="Proteomes" id="UP000826271"/>
    </source>
</evidence>
<dbReference type="PANTHER" id="PTHR24173">
    <property type="entry name" value="ANKYRIN REPEAT CONTAINING"/>
    <property type="match status" value="1"/>
</dbReference>
<keyword evidence="6" id="KW-1185">Reference proteome</keyword>